<dbReference type="InterPro" id="IPR006201">
    <property type="entry name" value="Neur_channel"/>
</dbReference>
<feature type="non-terminal residue" evidence="7">
    <location>
        <position position="315"/>
    </location>
</feature>
<dbReference type="EMBL" id="BTSY01000002">
    <property type="protein sequence ID" value="GMT15787.1"/>
    <property type="molecule type" value="Genomic_DNA"/>
</dbReference>
<dbReference type="GO" id="GO:0005230">
    <property type="term" value="F:extracellular ligand-gated monoatomic ion channel activity"/>
    <property type="evidence" value="ECO:0007669"/>
    <property type="project" value="InterPro"/>
</dbReference>
<feature type="transmembrane region" description="Helical" evidence="5">
    <location>
        <begin position="149"/>
        <end position="171"/>
    </location>
</feature>
<keyword evidence="3 5" id="KW-1133">Transmembrane helix</keyword>
<keyword evidence="2 5" id="KW-0812">Transmembrane</keyword>
<evidence type="ECO:0000313" key="8">
    <source>
        <dbReference type="Proteomes" id="UP001432322"/>
    </source>
</evidence>
<comment type="subcellular location">
    <subcellularLocation>
        <location evidence="1">Membrane</location>
        <topology evidence="1">Multi-pass membrane protein</topology>
    </subcellularLocation>
</comment>
<dbReference type="GO" id="GO:0004888">
    <property type="term" value="F:transmembrane signaling receptor activity"/>
    <property type="evidence" value="ECO:0007669"/>
    <property type="project" value="InterPro"/>
</dbReference>
<accession>A0AAV5V820</accession>
<evidence type="ECO:0000256" key="2">
    <source>
        <dbReference type="ARBA" id="ARBA00022692"/>
    </source>
</evidence>
<keyword evidence="4 5" id="KW-0472">Membrane</keyword>
<dbReference type="SUPFAM" id="SSF90112">
    <property type="entry name" value="Neurotransmitter-gated ion-channel transmembrane pore"/>
    <property type="match status" value="1"/>
</dbReference>
<gene>
    <name evidence="7" type="ORF">PFISCL1PPCAC_7084</name>
</gene>
<feature type="domain" description="Neurotransmitter-gated ion-channel ligand-binding" evidence="6">
    <location>
        <begin position="1"/>
        <end position="146"/>
    </location>
</feature>
<dbReference type="SUPFAM" id="SSF63712">
    <property type="entry name" value="Nicotinic receptor ligand binding domain-like"/>
    <property type="match status" value="1"/>
</dbReference>
<dbReference type="InterPro" id="IPR038050">
    <property type="entry name" value="Neuro_actylchol_rec"/>
</dbReference>
<dbReference type="Pfam" id="PF02931">
    <property type="entry name" value="Neur_chan_LBD"/>
    <property type="match status" value="1"/>
</dbReference>
<protein>
    <recommendedName>
        <fullName evidence="6">Neurotransmitter-gated ion-channel ligand-binding domain-containing protein</fullName>
    </recommendedName>
</protein>
<dbReference type="InterPro" id="IPR036734">
    <property type="entry name" value="Neur_chan_lig-bd_sf"/>
</dbReference>
<dbReference type="PANTHER" id="PTHR18945">
    <property type="entry name" value="NEUROTRANSMITTER GATED ION CHANNEL"/>
    <property type="match status" value="1"/>
</dbReference>
<feature type="transmembrane region" description="Helical" evidence="5">
    <location>
        <begin position="207"/>
        <end position="230"/>
    </location>
</feature>
<comment type="caution">
    <text evidence="7">The sequence shown here is derived from an EMBL/GenBank/DDBJ whole genome shotgun (WGS) entry which is preliminary data.</text>
</comment>
<sequence length="315" mass="36073">TDERLEWNITWANGLQTLFVPIDDIWLPPFYTYNALAIIDFPEYLSICFRIKNNGNIKWCRNEAITVRCELQMDYFPFDSQRPAMHMRTSAFSTAEMTIRGGEVNEWVGFGEFEVESVTTGFDSYVDMDSERRPEVQYTMAIRRSPLHYIVFVVIPTTLTTMTSLTGVFLAEANEPIITIGFTTLLAHSYMLNILSTVLPKSGNISLIVYFLIGNMILTVFTVFAAMLMLKLSRIFEKRSSAPNPTISQLLCICREEKGEGQANTICGLQKIEDNDGPEFCRSTAVLINSYLDRVRAKEENRLIKERRVGLQMEW</sequence>
<organism evidence="7 8">
    <name type="scientific">Pristionchus fissidentatus</name>
    <dbReference type="NCBI Taxonomy" id="1538716"/>
    <lineage>
        <taxon>Eukaryota</taxon>
        <taxon>Metazoa</taxon>
        <taxon>Ecdysozoa</taxon>
        <taxon>Nematoda</taxon>
        <taxon>Chromadorea</taxon>
        <taxon>Rhabditida</taxon>
        <taxon>Rhabditina</taxon>
        <taxon>Diplogasteromorpha</taxon>
        <taxon>Diplogasteroidea</taxon>
        <taxon>Neodiplogasteridae</taxon>
        <taxon>Pristionchus</taxon>
    </lineage>
</organism>
<evidence type="ECO:0000256" key="1">
    <source>
        <dbReference type="ARBA" id="ARBA00004141"/>
    </source>
</evidence>
<evidence type="ECO:0000313" key="7">
    <source>
        <dbReference type="EMBL" id="GMT15787.1"/>
    </source>
</evidence>
<feature type="non-terminal residue" evidence="7">
    <location>
        <position position="1"/>
    </location>
</feature>
<reference evidence="7" key="1">
    <citation type="submission" date="2023-10" db="EMBL/GenBank/DDBJ databases">
        <title>Genome assembly of Pristionchus species.</title>
        <authorList>
            <person name="Yoshida K."/>
            <person name="Sommer R.J."/>
        </authorList>
    </citation>
    <scope>NUCLEOTIDE SEQUENCE</scope>
    <source>
        <strain evidence="7">RS5133</strain>
    </source>
</reference>
<dbReference type="InterPro" id="IPR036719">
    <property type="entry name" value="Neuro-gated_channel_TM_sf"/>
</dbReference>
<keyword evidence="8" id="KW-1185">Reference proteome</keyword>
<proteinExistence type="predicted"/>
<evidence type="ECO:0000256" key="3">
    <source>
        <dbReference type="ARBA" id="ARBA00022989"/>
    </source>
</evidence>
<dbReference type="GO" id="GO:0016020">
    <property type="term" value="C:membrane"/>
    <property type="evidence" value="ECO:0007669"/>
    <property type="project" value="UniProtKB-SubCell"/>
</dbReference>
<feature type="transmembrane region" description="Helical" evidence="5">
    <location>
        <begin position="177"/>
        <end position="195"/>
    </location>
</feature>
<name>A0AAV5V820_9BILA</name>
<dbReference type="Gene3D" id="2.70.170.10">
    <property type="entry name" value="Neurotransmitter-gated ion-channel ligand-binding domain"/>
    <property type="match status" value="1"/>
</dbReference>
<evidence type="ECO:0000259" key="6">
    <source>
        <dbReference type="Pfam" id="PF02931"/>
    </source>
</evidence>
<evidence type="ECO:0000256" key="5">
    <source>
        <dbReference type="SAM" id="Phobius"/>
    </source>
</evidence>
<dbReference type="Gene3D" id="1.20.58.390">
    <property type="entry name" value="Neurotransmitter-gated ion-channel transmembrane domain"/>
    <property type="match status" value="1"/>
</dbReference>
<evidence type="ECO:0000256" key="4">
    <source>
        <dbReference type="ARBA" id="ARBA00023136"/>
    </source>
</evidence>
<dbReference type="AlphaFoldDB" id="A0AAV5V820"/>
<dbReference type="InterPro" id="IPR006202">
    <property type="entry name" value="Neur_chan_lig-bd"/>
</dbReference>
<dbReference type="Proteomes" id="UP001432322">
    <property type="component" value="Unassembled WGS sequence"/>
</dbReference>